<evidence type="ECO:0000256" key="1">
    <source>
        <dbReference type="SAM" id="MobiDB-lite"/>
    </source>
</evidence>
<comment type="caution">
    <text evidence="2">The sequence shown here is derived from an EMBL/GenBank/DDBJ whole genome shotgun (WGS) entry which is preliminary data.</text>
</comment>
<keyword evidence="3" id="KW-1185">Reference proteome</keyword>
<organism evidence="2 3">
    <name type="scientific">Hymenoscyphus fraxineus</name>
    <dbReference type="NCBI Taxonomy" id="746836"/>
    <lineage>
        <taxon>Eukaryota</taxon>
        <taxon>Fungi</taxon>
        <taxon>Dikarya</taxon>
        <taxon>Ascomycota</taxon>
        <taxon>Pezizomycotina</taxon>
        <taxon>Leotiomycetes</taxon>
        <taxon>Helotiales</taxon>
        <taxon>Helotiaceae</taxon>
        <taxon>Hymenoscyphus</taxon>
    </lineage>
</organism>
<evidence type="ECO:0000313" key="2">
    <source>
        <dbReference type="EMBL" id="CAG8961561.1"/>
    </source>
</evidence>
<dbReference type="EMBL" id="CAJVRL010000115">
    <property type="protein sequence ID" value="CAG8961561.1"/>
    <property type="molecule type" value="Genomic_DNA"/>
</dbReference>
<dbReference type="Proteomes" id="UP000696280">
    <property type="component" value="Unassembled WGS sequence"/>
</dbReference>
<feature type="region of interest" description="Disordered" evidence="1">
    <location>
        <begin position="63"/>
        <end position="89"/>
    </location>
</feature>
<sequence length="198" mass="22757">MAKRENSSDKLTPAEEEQIASQSMEDNLALSTIRTNAQSTSEPTDLYHREVISSLKELSFKEDEPSSDLVEDETSLTSTGSPLPNKLESKNEEEAPLYVLINTWMERMGFTLVVAELFGLRYRGDSRWTMWEETSRFEFLRLVDIKDEALANEYTKRCTETSLDDLDDPMGLGSPVPDRDQSWVSIDEYYEARREMFA</sequence>
<accession>A0A9N9LAL4</accession>
<dbReference type="AlphaFoldDB" id="A0A9N9LAL4"/>
<feature type="region of interest" description="Disordered" evidence="1">
    <location>
        <begin position="1"/>
        <end position="27"/>
    </location>
</feature>
<protein>
    <submittedName>
        <fullName evidence="2">Uncharacterized protein</fullName>
    </submittedName>
</protein>
<evidence type="ECO:0000313" key="3">
    <source>
        <dbReference type="Proteomes" id="UP000696280"/>
    </source>
</evidence>
<proteinExistence type="predicted"/>
<dbReference type="OrthoDB" id="10361906at2759"/>
<feature type="compositionally biased region" description="Acidic residues" evidence="1">
    <location>
        <begin position="65"/>
        <end position="74"/>
    </location>
</feature>
<gene>
    <name evidence="2" type="ORF">HYFRA_00006095</name>
</gene>
<name>A0A9N9LAL4_9HELO</name>
<reference evidence="2" key="1">
    <citation type="submission" date="2021-07" db="EMBL/GenBank/DDBJ databases">
        <authorList>
            <person name="Durling M."/>
        </authorList>
    </citation>
    <scope>NUCLEOTIDE SEQUENCE</scope>
</reference>